<dbReference type="InterPro" id="IPR016181">
    <property type="entry name" value="Acyl_CoA_acyltransferase"/>
</dbReference>
<accession>A0AB94IN65</accession>
<dbReference type="Gene3D" id="3.40.630.30">
    <property type="match status" value="2"/>
</dbReference>
<evidence type="ECO:0000313" key="2">
    <source>
        <dbReference type="EMBL" id="ETI68484.1"/>
    </source>
</evidence>
<dbReference type="InterPro" id="IPR051531">
    <property type="entry name" value="N-acetyltransferase"/>
</dbReference>
<evidence type="ECO:0000313" key="3">
    <source>
        <dbReference type="Proteomes" id="UP000018877"/>
    </source>
</evidence>
<dbReference type="AlphaFoldDB" id="A0AB94IN65"/>
<dbReference type="GO" id="GO:0016747">
    <property type="term" value="F:acyltransferase activity, transferring groups other than amino-acyl groups"/>
    <property type="evidence" value="ECO:0007669"/>
    <property type="project" value="InterPro"/>
</dbReference>
<organism evidence="2 3">
    <name type="scientific">Neobacillus vireti LMG 21834</name>
    <dbReference type="NCBI Taxonomy" id="1131730"/>
    <lineage>
        <taxon>Bacteria</taxon>
        <taxon>Bacillati</taxon>
        <taxon>Bacillota</taxon>
        <taxon>Bacilli</taxon>
        <taxon>Bacillales</taxon>
        <taxon>Bacillaceae</taxon>
        <taxon>Neobacillus</taxon>
    </lineage>
</organism>
<feature type="domain" description="N-acetyltransferase" evidence="1">
    <location>
        <begin position="166"/>
        <end position="309"/>
    </location>
</feature>
<dbReference type="PROSITE" id="PS51186">
    <property type="entry name" value="GNAT"/>
    <property type="match status" value="2"/>
</dbReference>
<evidence type="ECO:0000259" key="1">
    <source>
        <dbReference type="PROSITE" id="PS51186"/>
    </source>
</evidence>
<gene>
    <name evidence="2" type="ORF">BAVI_12364</name>
</gene>
<dbReference type="EMBL" id="ALAN01000069">
    <property type="protein sequence ID" value="ETI68484.1"/>
    <property type="molecule type" value="Genomic_DNA"/>
</dbReference>
<dbReference type="SUPFAM" id="SSF55729">
    <property type="entry name" value="Acyl-CoA N-acyltransferases (Nat)"/>
    <property type="match status" value="2"/>
</dbReference>
<dbReference type="PANTHER" id="PTHR43792:SF1">
    <property type="entry name" value="N-ACETYLTRANSFERASE DOMAIN-CONTAINING PROTEIN"/>
    <property type="match status" value="1"/>
</dbReference>
<comment type="caution">
    <text evidence="2">The sequence shown here is derived from an EMBL/GenBank/DDBJ whole genome shotgun (WGS) entry which is preliminary data.</text>
</comment>
<dbReference type="CDD" id="cd04301">
    <property type="entry name" value="NAT_SF"/>
    <property type="match status" value="1"/>
</dbReference>
<dbReference type="PANTHER" id="PTHR43792">
    <property type="entry name" value="GNAT FAMILY, PUTATIVE (AFU_ORTHOLOGUE AFUA_3G00765)-RELATED-RELATED"/>
    <property type="match status" value="1"/>
</dbReference>
<dbReference type="Proteomes" id="UP000018877">
    <property type="component" value="Unassembled WGS sequence"/>
</dbReference>
<dbReference type="InterPro" id="IPR000182">
    <property type="entry name" value="GNAT_dom"/>
</dbReference>
<proteinExistence type="predicted"/>
<dbReference type="Pfam" id="PF13302">
    <property type="entry name" value="Acetyltransf_3"/>
    <property type="match status" value="1"/>
</dbReference>
<reference evidence="2 3" key="1">
    <citation type="journal article" date="2014" name="Environ. Microbiol.">
        <title>The nitrate-ammonifying and nosZ-carrying bacterium Bacillus vireti is a potent source and sink for nitric and nitrous oxide under high nitrate conditions.</title>
        <authorList>
            <person name="Mania D."/>
            <person name="Heylen K."/>
            <person name="van Spanning R.J."/>
            <person name="Frostegard A."/>
        </authorList>
    </citation>
    <scope>NUCLEOTIDE SEQUENCE [LARGE SCALE GENOMIC DNA]</scope>
    <source>
        <strain evidence="2 3">LMG 21834</strain>
    </source>
</reference>
<keyword evidence="3" id="KW-1185">Reference proteome</keyword>
<dbReference type="Pfam" id="PF13673">
    <property type="entry name" value="Acetyltransf_10"/>
    <property type="match status" value="1"/>
</dbReference>
<sequence>MHQLIFKKFEATDFQDYFRLVSNEQVMAQITERSIPLKEAQVNYQKLIKRNEKYELYGSYKVYNSVTNEFIGLGHLTLNENEIEEAEIGYMILPEFWGKGYGSEIAKKLIELAKQTKLIILKAIIDPENIPSRKILIKQGFTSEKICKIEGLPGEILSKLLNQHKFNITQYSPKYAEQTVAMWRDSKEQAIGQKEIHSFENHLYFLNSILPEQFQIDLALIDEQVVGMIAYNEREISQLYIHNDYQGIGLGQTLLDKAKEQSSGRLTLYTFEVNEKAQRFYEKHGFNKIGYGHENEENLSDIQYEWMSK</sequence>
<feature type="domain" description="N-acetyltransferase" evidence="1">
    <location>
        <begin position="4"/>
        <end position="162"/>
    </location>
</feature>
<protein>
    <submittedName>
        <fullName evidence="2">N-acetyltransferase GCN5</fullName>
    </submittedName>
</protein>
<name>A0AB94IN65_9BACI</name>